<comment type="caution">
    <text evidence="3">The sequence shown here is derived from an EMBL/GenBank/DDBJ whole genome shotgun (WGS) entry which is preliminary data.</text>
</comment>
<name>A0A2T7T7P5_9ACTN</name>
<sequence>MTVATGSVTSKDAAADWALARLPAEHRPPPARARAICLGDEDERWDDLLPYVGAHADHVVAAIERGTTGPNVTPRGYR</sequence>
<dbReference type="Pfam" id="PF13427">
    <property type="entry name" value="AadA_C"/>
    <property type="match status" value="1"/>
</dbReference>
<dbReference type="AlphaFoldDB" id="A0A2T7T7P5"/>
<dbReference type="STRING" id="1440053.GCA_000718095_02989"/>
<proteinExistence type="predicted"/>
<dbReference type="InterPro" id="IPR025184">
    <property type="entry name" value="AadA_C"/>
</dbReference>
<gene>
    <name evidence="3" type="ORF">Y717_17670</name>
</gene>
<dbReference type="Proteomes" id="UP000245992">
    <property type="component" value="Unassembled WGS sequence"/>
</dbReference>
<evidence type="ECO:0000313" key="3">
    <source>
        <dbReference type="EMBL" id="PVE11096.1"/>
    </source>
</evidence>
<evidence type="ECO:0000256" key="1">
    <source>
        <dbReference type="ARBA" id="ARBA00022679"/>
    </source>
</evidence>
<protein>
    <recommendedName>
        <fullName evidence="2">Adenylyltransferase AadA C-terminal domain-containing protein</fullName>
    </recommendedName>
</protein>
<feature type="domain" description="Adenylyltransferase AadA C-terminal" evidence="2">
    <location>
        <begin position="1"/>
        <end position="61"/>
    </location>
</feature>
<accession>A0A2T7T7P5</accession>
<keyword evidence="4" id="KW-1185">Reference proteome</keyword>
<evidence type="ECO:0000259" key="2">
    <source>
        <dbReference type="Pfam" id="PF13427"/>
    </source>
</evidence>
<dbReference type="EMBL" id="AZSP01000151">
    <property type="protein sequence ID" value="PVE11096.1"/>
    <property type="molecule type" value="Genomic_DNA"/>
</dbReference>
<dbReference type="GO" id="GO:0016740">
    <property type="term" value="F:transferase activity"/>
    <property type="evidence" value="ECO:0007669"/>
    <property type="project" value="UniProtKB-KW"/>
</dbReference>
<reference evidence="3 4" key="1">
    <citation type="submission" date="2013-12" db="EMBL/GenBank/DDBJ databases">
        <title>Annotated genome of Streptomyces scopuliridis.</title>
        <authorList>
            <person name="Olson J.B."/>
        </authorList>
    </citation>
    <scope>NUCLEOTIDE SEQUENCE [LARGE SCALE GENOMIC DNA]</scope>
    <source>
        <strain evidence="3 4">RB72</strain>
    </source>
</reference>
<organism evidence="3 4">
    <name type="scientific">Streptomyces scopuliridis RB72</name>
    <dbReference type="NCBI Taxonomy" id="1440053"/>
    <lineage>
        <taxon>Bacteria</taxon>
        <taxon>Bacillati</taxon>
        <taxon>Actinomycetota</taxon>
        <taxon>Actinomycetes</taxon>
        <taxon>Kitasatosporales</taxon>
        <taxon>Streptomycetaceae</taxon>
        <taxon>Streptomyces</taxon>
    </lineage>
</organism>
<keyword evidence="1" id="KW-0808">Transferase</keyword>
<evidence type="ECO:0000313" key="4">
    <source>
        <dbReference type="Proteomes" id="UP000245992"/>
    </source>
</evidence>